<feature type="transmembrane region" description="Helical" evidence="1">
    <location>
        <begin position="26"/>
        <end position="44"/>
    </location>
</feature>
<name>A0ABV6YP57_UNCEI</name>
<reference evidence="2 3" key="1">
    <citation type="submission" date="2024-09" db="EMBL/GenBank/DDBJ databases">
        <authorList>
            <person name="D'Angelo T."/>
        </authorList>
    </citation>
    <scope>NUCLEOTIDE SEQUENCE [LARGE SCALE GENOMIC DNA]</scope>
    <source>
        <strain evidence="2">SAG AM-311-F02</strain>
    </source>
</reference>
<keyword evidence="3" id="KW-1185">Reference proteome</keyword>
<keyword evidence="1" id="KW-0812">Transmembrane</keyword>
<keyword evidence="1" id="KW-0472">Membrane</keyword>
<accession>A0ABV6YP57</accession>
<dbReference type="Proteomes" id="UP001594288">
    <property type="component" value="Unassembled WGS sequence"/>
</dbReference>
<organism evidence="2 3">
    <name type="scientific">Eiseniibacteriota bacterium</name>
    <dbReference type="NCBI Taxonomy" id="2212470"/>
    <lineage>
        <taxon>Bacteria</taxon>
        <taxon>Candidatus Eiseniibacteriota</taxon>
    </lineage>
</organism>
<sequence length="287" mass="31299">MTDKGIKDSGVKRSLLDRLSHIDRRILFLIILACATIPLLLGVGPKMSVTPPVQGLYDAIDGLEPGSYVWLAADYDPGSKPELSPMNYALVEHMFRRDIKVISGSLWAPGPPLAQAVFDEMAPAHGKQYGIDYVNLGFKEGREAVMVSVAEDLRRAFPEDHSGTPLDSIPMMAGISSIQDVEIIVCVSAGYPGIKEWVQQISTRYDIMVGGGVTAVSGPEMYPYIQSGQLVGLLSGMKGAAEYEQLVERPGLGIAGMAAQSSVHVMVVIFIIFANIIYFLEKRRERR</sequence>
<comment type="caution">
    <text evidence="2">The sequence shown here is derived from an EMBL/GenBank/DDBJ whole genome shotgun (WGS) entry which is preliminary data.</text>
</comment>
<evidence type="ECO:0000313" key="3">
    <source>
        <dbReference type="Proteomes" id="UP001594288"/>
    </source>
</evidence>
<gene>
    <name evidence="2" type="ORF">ACFL2Z_02980</name>
</gene>
<evidence type="ECO:0000313" key="2">
    <source>
        <dbReference type="EMBL" id="MFC1799855.1"/>
    </source>
</evidence>
<protein>
    <submittedName>
        <fullName evidence="2">Uncharacterized protein</fullName>
    </submittedName>
</protein>
<keyword evidence="1" id="KW-1133">Transmembrane helix</keyword>
<evidence type="ECO:0000256" key="1">
    <source>
        <dbReference type="SAM" id="Phobius"/>
    </source>
</evidence>
<proteinExistence type="predicted"/>
<dbReference type="EMBL" id="JBHPEI010000037">
    <property type="protein sequence ID" value="MFC1799855.1"/>
    <property type="molecule type" value="Genomic_DNA"/>
</dbReference>
<feature type="transmembrane region" description="Helical" evidence="1">
    <location>
        <begin position="263"/>
        <end position="280"/>
    </location>
</feature>